<dbReference type="STRING" id="1508404.JMA_09970"/>
<feature type="transmembrane region" description="Helical" evidence="1">
    <location>
        <begin position="5"/>
        <end position="23"/>
    </location>
</feature>
<accession>A0A0B5AQI0</accession>
<organism evidence="2 3">
    <name type="scientific">Jeotgalibacillus malaysiensis</name>
    <dbReference type="NCBI Taxonomy" id="1508404"/>
    <lineage>
        <taxon>Bacteria</taxon>
        <taxon>Bacillati</taxon>
        <taxon>Bacillota</taxon>
        <taxon>Bacilli</taxon>
        <taxon>Bacillales</taxon>
        <taxon>Caryophanaceae</taxon>
        <taxon>Jeotgalibacillus</taxon>
    </lineage>
</organism>
<keyword evidence="3" id="KW-1185">Reference proteome</keyword>
<protein>
    <submittedName>
        <fullName evidence="2">Uncharacterized protein</fullName>
    </submittedName>
</protein>
<dbReference type="OrthoDB" id="2990852at2"/>
<dbReference type="KEGG" id="jeo:JMA_09970"/>
<evidence type="ECO:0000256" key="1">
    <source>
        <dbReference type="SAM" id="Phobius"/>
    </source>
</evidence>
<evidence type="ECO:0000313" key="3">
    <source>
        <dbReference type="Proteomes" id="UP000031449"/>
    </source>
</evidence>
<dbReference type="BioCyc" id="JESP1508404:G14D9-10229-MONOMER"/>
<dbReference type="HOGENOM" id="CLU_2538058_0_0_9"/>
<reference evidence="2 3" key="1">
    <citation type="submission" date="2014-08" db="EMBL/GenBank/DDBJ databases">
        <title>Complete genome of a marine bacteria Jeotgalibacillus malaysiensis.</title>
        <authorList>
            <person name="Yaakop A.S."/>
            <person name="Chan K.-G."/>
            <person name="Goh K.M."/>
        </authorList>
    </citation>
    <scope>NUCLEOTIDE SEQUENCE [LARGE SCALE GENOMIC DNA]</scope>
    <source>
        <strain evidence="2 3">D5</strain>
    </source>
</reference>
<dbReference type="EMBL" id="CP009416">
    <property type="protein sequence ID" value="AJD90314.1"/>
    <property type="molecule type" value="Genomic_DNA"/>
</dbReference>
<dbReference type="Proteomes" id="UP000031449">
    <property type="component" value="Chromosome"/>
</dbReference>
<gene>
    <name evidence="2" type="ORF">JMA_09970</name>
</gene>
<name>A0A0B5AQI0_9BACL</name>
<evidence type="ECO:0000313" key="2">
    <source>
        <dbReference type="EMBL" id="AJD90314.1"/>
    </source>
</evidence>
<proteinExistence type="predicted"/>
<keyword evidence="1" id="KW-1133">Transmembrane helix</keyword>
<keyword evidence="1" id="KW-0812">Transmembrane</keyword>
<keyword evidence="1" id="KW-0472">Membrane</keyword>
<feature type="transmembrane region" description="Helical" evidence="1">
    <location>
        <begin position="54"/>
        <end position="72"/>
    </location>
</feature>
<sequence>MKKFWLLLLSDVIIGIIISIIQYSGESLFFQYTAKYADTTLAITEQNFDVTVGSLRIIFISVIVVMLVWFSIENLHNIDAAGE</sequence>
<dbReference type="AlphaFoldDB" id="A0A0B5AQI0"/>